<dbReference type="SUPFAM" id="SSF51011">
    <property type="entry name" value="Glycosyl hydrolase domain"/>
    <property type="match status" value="1"/>
</dbReference>
<dbReference type="Pfam" id="PF01229">
    <property type="entry name" value="Glyco_hydro_39"/>
    <property type="match status" value="1"/>
</dbReference>
<evidence type="ECO:0000256" key="2">
    <source>
        <dbReference type="ARBA" id="ARBA00022801"/>
    </source>
</evidence>
<protein>
    <submittedName>
        <fullName evidence="7">Xylan 1,4-beta-xylosidase</fullName>
    </submittedName>
</protein>
<evidence type="ECO:0000313" key="7">
    <source>
        <dbReference type="EMBL" id="RMI04979.1"/>
    </source>
</evidence>
<accession>A0A3M2IV27</accession>
<dbReference type="InterPro" id="IPR051923">
    <property type="entry name" value="Glycosyl_Hydrolase_39"/>
</dbReference>
<dbReference type="PANTHER" id="PTHR12631:SF10">
    <property type="entry name" value="BETA-XYLOSIDASE-LIKE PROTEIN-RELATED"/>
    <property type="match status" value="1"/>
</dbReference>
<evidence type="ECO:0000256" key="1">
    <source>
        <dbReference type="ARBA" id="ARBA00008875"/>
    </source>
</evidence>
<dbReference type="GO" id="GO:0005975">
    <property type="term" value="P:carbohydrate metabolic process"/>
    <property type="evidence" value="ECO:0007669"/>
    <property type="project" value="InterPro"/>
</dbReference>
<comment type="similarity">
    <text evidence="1">Belongs to the glycosyl hydrolase 39 family.</text>
</comment>
<keyword evidence="3" id="KW-0326">Glycosidase</keyword>
<dbReference type="InterPro" id="IPR000514">
    <property type="entry name" value="Glyco_hydro_39"/>
</dbReference>
<dbReference type="GO" id="GO:0004553">
    <property type="term" value="F:hydrolase activity, hydrolyzing O-glycosyl compounds"/>
    <property type="evidence" value="ECO:0007669"/>
    <property type="project" value="InterPro"/>
</dbReference>
<dbReference type="Gene3D" id="3.20.20.80">
    <property type="entry name" value="Glycosidases"/>
    <property type="match status" value="1"/>
</dbReference>
<dbReference type="RefSeq" id="WP_122150825.1">
    <property type="nucleotide sequence ID" value="NZ_RFFI01000119.1"/>
</dbReference>
<gene>
    <name evidence="7" type="ORF">EBM89_16980</name>
</gene>
<evidence type="ECO:0000256" key="5">
    <source>
        <dbReference type="SAM" id="MobiDB-lite"/>
    </source>
</evidence>
<dbReference type="AlphaFoldDB" id="A0A3M2IV27"/>
<comment type="caution">
    <text evidence="7">The sequence shown here is derived from an EMBL/GenBank/DDBJ whole genome shotgun (WGS) entry which is preliminary data.</text>
</comment>
<dbReference type="InterPro" id="IPR017853">
    <property type="entry name" value="GH"/>
</dbReference>
<proteinExistence type="inferred from homology"/>
<reference evidence="7 8" key="1">
    <citation type="submission" date="2018-10" db="EMBL/GenBank/DDBJ databases">
        <title>Isolation, diversity and antifungal activity of actinobacteria from wheat.</title>
        <authorList>
            <person name="Han C."/>
        </authorList>
    </citation>
    <scope>NUCLEOTIDE SEQUENCE [LARGE SCALE GENOMIC DNA]</scope>
    <source>
        <strain evidence="7 8">NEAU-YY56</strain>
    </source>
</reference>
<evidence type="ECO:0000256" key="3">
    <source>
        <dbReference type="ARBA" id="ARBA00023295"/>
    </source>
</evidence>
<keyword evidence="8" id="KW-1185">Reference proteome</keyword>
<evidence type="ECO:0000259" key="6">
    <source>
        <dbReference type="Pfam" id="PF01229"/>
    </source>
</evidence>
<sequence>MVLTPVTVPDQPVATFPDAWRACVGTGRTREVLHADYRDSLAVVQDEIGFAATRAHGILHDDMGLVRPWSHGGASGTRYGFAYVDLVVDTWLDAGMDPFLELGFMPAALASGDQTQFWWRGNVTPPTDHDAWAGLVRALLRHLVDRYGVEQVRTWPVEVWNEPNLPVFWQDADEAAYHRLYDAAARAVKDVDADIPVGGPAVSPGADDWLPRFADHVAAAGVPCDFVSKHAYTSGPAQHVPFGTHQTLRPPQDLLTQFATPRALLASTALAGLPVHITEFSSSYRPDNPVHDTAYQAAYLAPVLAAGGDHVASFSYWTLCDVFEEEGVPTAPLHGGFGLLGHRQLRKPVFHLYAFAARLGTDVLARGDDHLVTRHPDGRVSALLWQPLDGTTVPEGGHRVRLDLPAALVGPDAVVTERHVDAERGNARTAWQAMGSPLAPDRRALADLHDASVPALTVRRVAAAGGRVAVDVALGRHGIALVEVAGAPDAAPPWTDEGRLLGHSSAAAPAAAQGAGRHDVPAAGGSR</sequence>
<dbReference type="InterPro" id="IPR049166">
    <property type="entry name" value="GH39_cat"/>
</dbReference>
<dbReference type="Gene3D" id="2.60.40.1500">
    <property type="entry name" value="Glycosyl hydrolase domain, family 39"/>
    <property type="match status" value="1"/>
</dbReference>
<dbReference type="SUPFAM" id="SSF51445">
    <property type="entry name" value="(Trans)glycosidases"/>
    <property type="match status" value="1"/>
</dbReference>
<dbReference type="EMBL" id="RFFI01000119">
    <property type="protein sequence ID" value="RMI04979.1"/>
    <property type="molecule type" value="Genomic_DNA"/>
</dbReference>
<feature type="region of interest" description="Disordered" evidence="5">
    <location>
        <begin position="506"/>
        <end position="527"/>
    </location>
</feature>
<dbReference type="OrthoDB" id="9776971at2"/>
<dbReference type="PANTHER" id="PTHR12631">
    <property type="entry name" value="ALPHA-L-IDURONIDASE"/>
    <property type="match status" value="1"/>
</dbReference>
<feature type="active site" description="Proton donor" evidence="4">
    <location>
        <position position="162"/>
    </location>
</feature>
<dbReference type="PRINTS" id="PR00745">
    <property type="entry name" value="GLHYDRLASE39"/>
</dbReference>
<feature type="compositionally biased region" description="Low complexity" evidence="5">
    <location>
        <begin position="506"/>
        <end position="515"/>
    </location>
</feature>
<organism evidence="7 8">
    <name type="scientific">Cellulomonas triticagri</name>
    <dbReference type="NCBI Taxonomy" id="2483352"/>
    <lineage>
        <taxon>Bacteria</taxon>
        <taxon>Bacillati</taxon>
        <taxon>Actinomycetota</taxon>
        <taxon>Actinomycetes</taxon>
        <taxon>Micrococcales</taxon>
        <taxon>Cellulomonadaceae</taxon>
        <taxon>Cellulomonas</taxon>
    </lineage>
</organism>
<feature type="domain" description="Glycosyl hydrolases family 39 N-terminal catalytic" evidence="6">
    <location>
        <begin position="12"/>
        <end position="468"/>
    </location>
</feature>
<name>A0A3M2IV27_9CELL</name>
<keyword evidence="2" id="KW-0378">Hydrolase</keyword>
<dbReference type="Proteomes" id="UP000269289">
    <property type="component" value="Unassembled WGS sequence"/>
</dbReference>
<evidence type="ECO:0000313" key="8">
    <source>
        <dbReference type="Proteomes" id="UP000269289"/>
    </source>
</evidence>
<evidence type="ECO:0000256" key="4">
    <source>
        <dbReference type="PIRSR" id="PIRSR600514-1"/>
    </source>
</evidence>